<accession>A0A4Q8K2E8</accession>
<proteinExistence type="predicted"/>
<organism evidence="2">
    <name type="scientific">Hadronyche cerberea</name>
    <name type="common">Southern tree funnel-web spider</name>
    <dbReference type="NCBI Taxonomy" id="1107879"/>
    <lineage>
        <taxon>Eukaryota</taxon>
        <taxon>Metazoa</taxon>
        <taxon>Ecdysozoa</taxon>
        <taxon>Arthropoda</taxon>
        <taxon>Chelicerata</taxon>
        <taxon>Arachnida</taxon>
        <taxon>Araneae</taxon>
        <taxon>Mygalomorphae</taxon>
        <taxon>Avicularoidea</taxon>
        <taxon>Hexathelidae</taxon>
        <taxon>Hadronyche</taxon>
    </lineage>
</organism>
<keyword evidence="1" id="KW-0732">Signal</keyword>
<dbReference type="EMBL" id="HAHJ01000104">
    <property type="protein sequence ID" value="SNX33680.1"/>
    <property type="molecule type" value="Transcribed_RNA"/>
</dbReference>
<protein>
    <submittedName>
        <fullName evidence="2">U3-Hexatoxin-Hc1a_1</fullName>
    </submittedName>
</protein>
<feature type="signal peptide" evidence="1">
    <location>
        <begin position="1"/>
        <end position="25"/>
    </location>
</feature>
<feature type="chain" id="PRO_5020915796" evidence="1">
    <location>
        <begin position="26"/>
        <end position="83"/>
    </location>
</feature>
<dbReference type="AlphaFoldDB" id="A0A4Q8K2E8"/>
<dbReference type="SUPFAM" id="SSF57059">
    <property type="entry name" value="omega toxin-like"/>
    <property type="match status" value="1"/>
</dbReference>
<reference evidence="2" key="2">
    <citation type="submission" date="2019-05" db="EMBL/GenBank/DDBJ databases">
        <title>Unravelling the molecular evolution of spider venoms.</title>
        <authorList>
            <person name="Pineda S."/>
        </authorList>
    </citation>
    <scope>NUCLEOTIDE SEQUENCE</scope>
</reference>
<sequence length="83" mass="9163">MRNTNFLLLSVMLLVSLALFCAATAEMKKSNFAEILDKGNPEQERTCYAEAASCSAFSGPPCCKPYICKCIFIVPCSCRPKSW</sequence>
<evidence type="ECO:0000313" key="2">
    <source>
        <dbReference type="EMBL" id="SNX33680.1"/>
    </source>
</evidence>
<name>A0A4Q8K2E8_HADCE</name>
<reference evidence="2" key="1">
    <citation type="submission" date="2017-05" db="EMBL/GenBank/DDBJ databases">
        <authorList>
            <person name="QRISCLOUD D."/>
        </authorList>
    </citation>
    <scope>NUCLEOTIDE SEQUENCE</scope>
</reference>
<evidence type="ECO:0000256" key="1">
    <source>
        <dbReference type="SAM" id="SignalP"/>
    </source>
</evidence>